<reference evidence="2 3" key="2">
    <citation type="submission" date="2017-09" db="EMBL/GenBank/DDBJ databases">
        <title>Bacillus patelloidae sp. nov., isolated from the intestinal tract of a marine limpet.</title>
        <authorList>
            <person name="Liu R."/>
            <person name="Dong C."/>
            <person name="Shao Z."/>
        </authorList>
    </citation>
    <scope>NUCLEOTIDE SEQUENCE [LARGE SCALE GENOMIC DNA]</scope>
    <source>
        <strain evidence="2 3">SA5d-4</strain>
    </source>
</reference>
<feature type="transmembrane region" description="Helical" evidence="1">
    <location>
        <begin position="143"/>
        <end position="166"/>
    </location>
</feature>
<evidence type="ECO:0000313" key="2">
    <source>
        <dbReference type="EMBL" id="OZM58393.1"/>
    </source>
</evidence>
<keyword evidence="1" id="KW-0472">Membrane</keyword>
<keyword evidence="3" id="KW-1185">Reference proteome</keyword>
<dbReference type="NCBIfam" id="NF038403">
    <property type="entry name" value="perm_prefix_1"/>
    <property type="match status" value="1"/>
</dbReference>
<dbReference type="AlphaFoldDB" id="A0A263BXC5"/>
<protein>
    <submittedName>
        <fullName evidence="2">Uncharacterized protein</fullName>
    </submittedName>
</protein>
<dbReference type="InterPro" id="IPR047928">
    <property type="entry name" value="Perm_prefix_1"/>
</dbReference>
<sequence>MRRDIDSYLTEVSNQIKSKKAKKMVEAELRYHIDQKKQYWIQYGLDEREAEEKAVQEMGSPFTVGNEFNKLHSPKHILLFKPIFIHVLISMLAAIVFTLIGSFDMLMINDLSRNVIYVIETIVAINLYWFFGRKYLKNIASNIIIISTSIIFAINLSLGLSGYLMMNLGSGIVAENGQLPIMVLMLFNYGVNSISSLTFLPSWLGLLLICSVSPLLLYLGSKSGSKLKLN</sequence>
<name>A0A263BXC5_9BACI</name>
<reference evidence="3" key="1">
    <citation type="submission" date="2017-08" db="EMBL/GenBank/DDBJ databases">
        <authorList>
            <person name="Huang Z."/>
        </authorList>
    </citation>
    <scope>NUCLEOTIDE SEQUENCE [LARGE SCALE GENOMIC DNA]</scope>
    <source>
        <strain evidence="3">SA5d-4</strain>
    </source>
</reference>
<comment type="caution">
    <text evidence="2">The sequence shown here is derived from an EMBL/GenBank/DDBJ whole genome shotgun (WGS) entry which is preliminary data.</text>
</comment>
<accession>A0A263BXC5</accession>
<evidence type="ECO:0000256" key="1">
    <source>
        <dbReference type="SAM" id="Phobius"/>
    </source>
</evidence>
<proteinExistence type="predicted"/>
<dbReference type="Proteomes" id="UP000217083">
    <property type="component" value="Unassembled WGS sequence"/>
</dbReference>
<keyword evidence="1" id="KW-0812">Transmembrane</keyword>
<organism evidence="2 3">
    <name type="scientific">Lottiidibacillus patelloidae</name>
    <dbReference type="NCBI Taxonomy" id="2670334"/>
    <lineage>
        <taxon>Bacteria</taxon>
        <taxon>Bacillati</taxon>
        <taxon>Bacillota</taxon>
        <taxon>Bacilli</taxon>
        <taxon>Bacillales</taxon>
        <taxon>Bacillaceae</taxon>
        <taxon>Lottiidibacillus</taxon>
    </lineage>
</organism>
<feature type="transmembrane region" description="Helical" evidence="1">
    <location>
        <begin position="115"/>
        <end position="131"/>
    </location>
</feature>
<gene>
    <name evidence="2" type="ORF">CIB95_02150</name>
</gene>
<dbReference type="EMBL" id="NPIA01000001">
    <property type="protein sequence ID" value="OZM58393.1"/>
    <property type="molecule type" value="Genomic_DNA"/>
</dbReference>
<keyword evidence="1" id="KW-1133">Transmembrane helix</keyword>
<dbReference type="RefSeq" id="WP_094921214.1">
    <property type="nucleotide sequence ID" value="NZ_NPIA01000001.1"/>
</dbReference>
<feature type="transmembrane region" description="Helical" evidence="1">
    <location>
        <begin position="83"/>
        <end position="103"/>
    </location>
</feature>
<feature type="transmembrane region" description="Helical" evidence="1">
    <location>
        <begin position="186"/>
        <end position="219"/>
    </location>
</feature>
<evidence type="ECO:0000313" key="3">
    <source>
        <dbReference type="Proteomes" id="UP000217083"/>
    </source>
</evidence>